<sequence>MMPTFNRIQRYILRECIAGLVLVLGVLLLAILMIDVVEQLRTVGGDVKLSLLGALRLSLMKMPQIIEQTLPFAILVSSMLAFTRLNRRSELSIIRASGISAWRFLAPVIVLGLVLGLFTTTILNPFAAKLTESFELERARLLNDGREAMAVSDTGVWLRQGDDTSQIVIHARRVEDGGIVLVDVKMIEEERLFAGNRPTNDFTFVRRIDADRAYLRNGFWQLENVVENVPNLPPERKQNLAIPTSLDAVTLLDRFASPNTIGFWNLPRFVRQTQSAGLDASRYKMRWNSLMATPALFIAMGLIGAIVCLRLSRLGGTSRLLAIGSLMAVGLYFFTQFSSSLGATGAAPAVVAAWSPPLFVLFCTLTWLAYREDG</sequence>
<evidence type="ECO:0000256" key="6">
    <source>
        <dbReference type="SAM" id="Phobius"/>
    </source>
</evidence>
<dbReference type="Proteomes" id="UP000025171">
    <property type="component" value="Unassembled WGS sequence"/>
</dbReference>
<evidence type="ECO:0000256" key="2">
    <source>
        <dbReference type="ARBA" id="ARBA00022475"/>
    </source>
</evidence>
<dbReference type="GO" id="GO:0043190">
    <property type="term" value="C:ATP-binding cassette (ABC) transporter complex"/>
    <property type="evidence" value="ECO:0007669"/>
    <property type="project" value="InterPro"/>
</dbReference>
<evidence type="ECO:0000256" key="1">
    <source>
        <dbReference type="ARBA" id="ARBA00004651"/>
    </source>
</evidence>
<protein>
    <submittedName>
        <fullName evidence="7">YjgP/YjgQ permease</fullName>
    </submittedName>
</protein>
<feature type="transmembrane region" description="Helical" evidence="6">
    <location>
        <begin position="287"/>
        <end position="308"/>
    </location>
</feature>
<evidence type="ECO:0000256" key="3">
    <source>
        <dbReference type="ARBA" id="ARBA00022692"/>
    </source>
</evidence>
<evidence type="ECO:0000313" key="7">
    <source>
        <dbReference type="EMBL" id="KCZ94037.1"/>
    </source>
</evidence>
<evidence type="ECO:0000256" key="4">
    <source>
        <dbReference type="ARBA" id="ARBA00022989"/>
    </source>
</evidence>
<keyword evidence="2" id="KW-1003">Cell membrane</keyword>
<dbReference type="STRING" id="1280950.HJO_01640"/>
<dbReference type="PATRIC" id="fig|1280950.3.peg.338"/>
<gene>
    <name evidence="7" type="ORF">HJO_01640</name>
</gene>
<dbReference type="Pfam" id="PF03739">
    <property type="entry name" value="LptF_LptG"/>
    <property type="match status" value="1"/>
</dbReference>
<feature type="transmembrane region" description="Helical" evidence="6">
    <location>
        <begin position="104"/>
        <end position="127"/>
    </location>
</feature>
<accession>A0A059FTY5</accession>
<dbReference type="EMBL" id="ARYK01000001">
    <property type="protein sequence ID" value="KCZ94037.1"/>
    <property type="molecule type" value="Genomic_DNA"/>
</dbReference>
<dbReference type="RefSeq" id="WP_241764649.1">
    <property type="nucleotide sequence ID" value="NZ_ARYK01000001.1"/>
</dbReference>
<dbReference type="eggNOG" id="COG0795">
    <property type="taxonomic scope" value="Bacteria"/>
</dbReference>
<keyword evidence="5 6" id="KW-0472">Membrane</keyword>
<keyword evidence="4 6" id="KW-1133">Transmembrane helix</keyword>
<dbReference type="PANTHER" id="PTHR33529">
    <property type="entry name" value="SLR0882 PROTEIN-RELATED"/>
    <property type="match status" value="1"/>
</dbReference>
<dbReference type="InterPro" id="IPR030923">
    <property type="entry name" value="LptG"/>
</dbReference>
<evidence type="ECO:0000313" key="8">
    <source>
        <dbReference type="Proteomes" id="UP000025171"/>
    </source>
</evidence>
<dbReference type="PANTHER" id="PTHR33529:SF2">
    <property type="entry name" value="LIPOPOLYSACCHARIDE EXPORT SYSTEM PERMEASE PROTEIN LPTG"/>
    <property type="match status" value="1"/>
</dbReference>
<dbReference type="GO" id="GO:0055085">
    <property type="term" value="P:transmembrane transport"/>
    <property type="evidence" value="ECO:0007669"/>
    <property type="project" value="InterPro"/>
</dbReference>
<proteinExistence type="predicted"/>
<dbReference type="GO" id="GO:0015920">
    <property type="term" value="P:lipopolysaccharide transport"/>
    <property type="evidence" value="ECO:0007669"/>
    <property type="project" value="TreeGrafter"/>
</dbReference>
<feature type="transmembrane region" description="Helical" evidence="6">
    <location>
        <begin position="12"/>
        <end position="34"/>
    </location>
</feature>
<name>A0A059FTY5_9PROT</name>
<reference evidence="7 8" key="1">
    <citation type="journal article" date="2014" name="Antonie Van Leeuwenhoek">
        <title>Hyphomonas beringensis sp. nov. and Hyphomonas chukchiensis sp. nov., isolated from surface seawater of the Bering Sea and Chukchi Sea.</title>
        <authorList>
            <person name="Li C."/>
            <person name="Lai Q."/>
            <person name="Li G."/>
            <person name="Dong C."/>
            <person name="Wang J."/>
            <person name="Liao Y."/>
            <person name="Shao Z."/>
        </authorList>
    </citation>
    <scope>NUCLEOTIDE SEQUENCE [LARGE SCALE GENOMIC DNA]</scope>
    <source>
        <strain evidence="7 8">MHS-2</strain>
    </source>
</reference>
<comment type="subcellular location">
    <subcellularLocation>
        <location evidence="1">Cell membrane</location>
        <topology evidence="1">Multi-pass membrane protein</topology>
    </subcellularLocation>
</comment>
<keyword evidence="3 6" id="KW-0812">Transmembrane</keyword>
<dbReference type="InterPro" id="IPR005495">
    <property type="entry name" value="LptG/LptF_permease"/>
</dbReference>
<dbReference type="NCBIfam" id="TIGR04408">
    <property type="entry name" value="LptG_lptG"/>
    <property type="match status" value="1"/>
</dbReference>
<keyword evidence="8" id="KW-1185">Reference proteome</keyword>
<organism evidence="7 8">
    <name type="scientific">Hyphomonas johnsonii MHS-2</name>
    <dbReference type="NCBI Taxonomy" id="1280950"/>
    <lineage>
        <taxon>Bacteria</taxon>
        <taxon>Pseudomonadati</taxon>
        <taxon>Pseudomonadota</taxon>
        <taxon>Alphaproteobacteria</taxon>
        <taxon>Hyphomonadales</taxon>
        <taxon>Hyphomonadaceae</taxon>
        <taxon>Hyphomonas</taxon>
    </lineage>
</organism>
<comment type="caution">
    <text evidence="7">The sequence shown here is derived from an EMBL/GenBank/DDBJ whole genome shotgun (WGS) entry which is preliminary data.</text>
</comment>
<feature type="transmembrane region" description="Helical" evidence="6">
    <location>
        <begin position="349"/>
        <end position="370"/>
    </location>
</feature>
<feature type="transmembrane region" description="Helical" evidence="6">
    <location>
        <begin position="65"/>
        <end position="83"/>
    </location>
</feature>
<evidence type="ECO:0000256" key="5">
    <source>
        <dbReference type="ARBA" id="ARBA00023136"/>
    </source>
</evidence>
<dbReference type="AlphaFoldDB" id="A0A059FTY5"/>
<feature type="transmembrane region" description="Helical" evidence="6">
    <location>
        <begin position="320"/>
        <end position="337"/>
    </location>
</feature>